<feature type="non-terminal residue" evidence="2">
    <location>
        <position position="105"/>
    </location>
</feature>
<dbReference type="AlphaFoldDB" id="A0A6S6T8T5"/>
<evidence type="ECO:0000256" key="1">
    <source>
        <dbReference type="SAM" id="SignalP"/>
    </source>
</evidence>
<feature type="chain" id="PRO_5027686499" description="Lipoprotein" evidence="1">
    <location>
        <begin position="21"/>
        <end position="105"/>
    </location>
</feature>
<sequence length="105" mass="12621">MKKILQTILLLLAVNELLLANCSTNKAVWKNKLNMSSSIELFFMENYKCQKYFYPHLNTAEKIYFDTVLYPNNLRETAYINRWKAMLVDDKAFFKEFSFFNNYFT</sequence>
<name>A0A6S6T8T5_9BACT</name>
<protein>
    <recommendedName>
        <fullName evidence="3">Lipoprotein</fullName>
    </recommendedName>
</protein>
<gene>
    <name evidence="2" type="ORF">HELGO_WM44817</name>
</gene>
<organism evidence="2">
    <name type="scientific">uncultured Sulfurovum sp</name>
    <dbReference type="NCBI Taxonomy" id="269237"/>
    <lineage>
        <taxon>Bacteria</taxon>
        <taxon>Pseudomonadati</taxon>
        <taxon>Campylobacterota</taxon>
        <taxon>Epsilonproteobacteria</taxon>
        <taxon>Campylobacterales</taxon>
        <taxon>Sulfurovaceae</taxon>
        <taxon>Sulfurovum</taxon>
        <taxon>environmental samples</taxon>
    </lineage>
</organism>
<feature type="signal peptide" evidence="1">
    <location>
        <begin position="1"/>
        <end position="20"/>
    </location>
</feature>
<evidence type="ECO:0008006" key="3">
    <source>
        <dbReference type="Google" id="ProtNLM"/>
    </source>
</evidence>
<reference evidence="2" key="1">
    <citation type="submission" date="2020-01" db="EMBL/GenBank/DDBJ databases">
        <authorList>
            <person name="Meier V. D."/>
            <person name="Meier V D."/>
        </authorList>
    </citation>
    <scope>NUCLEOTIDE SEQUENCE</scope>
    <source>
        <strain evidence="2">HLG_WM_MAG_03</strain>
    </source>
</reference>
<dbReference type="EMBL" id="CACVAR010000242">
    <property type="protein sequence ID" value="CAA6814646.1"/>
    <property type="molecule type" value="Genomic_DNA"/>
</dbReference>
<accession>A0A6S6T8T5</accession>
<proteinExistence type="predicted"/>
<keyword evidence="1" id="KW-0732">Signal</keyword>
<evidence type="ECO:0000313" key="2">
    <source>
        <dbReference type="EMBL" id="CAA6814646.1"/>
    </source>
</evidence>